<keyword evidence="3" id="KW-1185">Reference proteome</keyword>
<dbReference type="AlphaFoldDB" id="A0A6H2GXG7"/>
<name>A0A6H2GXG7_9BACL</name>
<feature type="domain" description="YdhG-like" evidence="1">
    <location>
        <begin position="16"/>
        <end position="111"/>
    </location>
</feature>
<sequence length="123" mass="14436">MHAFEEFLAKIDRPEHRAEMEEVLAWVADTFPQLKPKIAWNQPMFTDHDTFIVGFSASKGHFAIAPEEATMNRFLDEIVQSKHDHTKGLIRFKWGQPVDFPLLERMIAFNIEDKADCTTFWRK</sequence>
<organism evidence="2 3">
    <name type="scientific">Paenibacillus albicereus</name>
    <dbReference type="NCBI Taxonomy" id="2726185"/>
    <lineage>
        <taxon>Bacteria</taxon>
        <taxon>Bacillati</taxon>
        <taxon>Bacillota</taxon>
        <taxon>Bacilli</taxon>
        <taxon>Bacillales</taxon>
        <taxon>Paenibacillaceae</taxon>
        <taxon>Paenibacillus</taxon>
    </lineage>
</organism>
<evidence type="ECO:0000313" key="3">
    <source>
        <dbReference type="Proteomes" id="UP000502136"/>
    </source>
</evidence>
<dbReference type="Gene3D" id="3.90.1150.200">
    <property type="match status" value="1"/>
</dbReference>
<dbReference type="KEGG" id="palr:HGI30_11305"/>
<dbReference type="EMBL" id="CP051428">
    <property type="protein sequence ID" value="QJC52082.1"/>
    <property type="molecule type" value="Genomic_DNA"/>
</dbReference>
<dbReference type="SUPFAM" id="SSF159888">
    <property type="entry name" value="YdhG-like"/>
    <property type="match status" value="1"/>
</dbReference>
<dbReference type="Pfam" id="PF08818">
    <property type="entry name" value="DUF1801"/>
    <property type="match status" value="1"/>
</dbReference>
<dbReference type="RefSeq" id="WP_168907658.1">
    <property type="nucleotide sequence ID" value="NZ_CP051428.1"/>
</dbReference>
<gene>
    <name evidence="2" type="ORF">HGI30_11305</name>
</gene>
<dbReference type="InterPro" id="IPR014922">
    <property type="entry name" value="YdhG-like"/>
</dbReference>
<evidence type="ECO:0000259" key="1">
    <source>
        <dbReference type="Pfam" id="PF08818"/>
    </source>
</evidence>
<protein>
    <submittedName>
        <fullName evidence="2">Iron chaperone</fullName>
    </submittedName>
</protein>
<dbReference type="Proteomes" id="UP000502136">
    <property type="component" value="Chromosome"/>
</dbReference>
<evidence type="ECO:0000313" key="2">
    <source>
        <dbReference type="EMBL" id="QJC52082.1"/>
    </source>
</evidence>
<accession>A0A6H2GXG7</accession>
<reference evidence="2 3" key="1">
    <citation type="submission" date="2020-04" db="EMBL/GenBank/DDBJ databases">
        <title>Novel Paenibacillus strain UniB2 isolated from commercial digestive syrup.</title>
        <authorList>
            <person name="Thorat V."/>
            <person name="Kirdat K."/>
            <person name="Tiwarekar B."/>
            <person name="Yadav A."/>
        </authorList>
    </citation>
    <scope>NUCLEOTIDE SEQUENCE [LARGE SCALE GENOMIC DNA]</scope>
    <source>
        <strain evidence="2 3">UniB2</strain>
    </source>
</reference>
<proteinExistence type="predicted"/>